<dbReference type="AlphaFoldDB" id="G8RLM3"/>
<organism evidence="7 8">
    <name type="scientific">Mycolicibacterium rhodesiae (strain NBB3)</name>
    <name type="common">Mycobacterium rhodesiae</name>
    <dbReference type="NCBI Taxonomy" id="710685"/>
    <lineage>
        <taxon>Bacteria</taxon>
        <taxon>Bacillati</taxon>
        <taxon>Actinomycetota</taxon>
        <taxon>Actinomycetes</taxon>
        <taxon>Mycobacteriales</taxon>
        <taxon>Mycobacteriaceae</taxon>
        <taxon>Mycolicibacterium</taxon>
    </lineage>
</organism>
<dbReference type="GO" id="GO:0003677">
    <property type="term" value="F:DNA binding"/>
    <property type="evidence" value="ECO:0007669"/>
    <property type="project" value="UniProtKB-UniRule"/>
</dbReference>
<dbReference type="STRING" id="710685.MycrhN_3121"/>
<dbReference type="Pfam" id="PF00589">
    <property type="entry name" value="Phage_integrase"/>
    <property type="match status" value="1"/>
</dbReference>
<evidence type="ECO:0000259" key="6">
    <source>
        <dbReference type="PROSITE" id="PS51900"/>
    </source>
</evidence>
<dbReference type="SUPFAM" id="SSF56349">
    <property type="entry name" value="DNA breaking-rejoining enzymes"/>
    <property type="match status" value="1"/>
</dbReference>
<dbReference type="GO" id="GO:0006310">
    <property type="term" value="P:DNA recombination"/>
    <property type="evidence" value="ECO:0007669"/>
    <property type="project" value="UniProtKB-KW"/>
</dbReference>
<dbReference type="KEGG" id="mrh:MycrhN_3121"/>
<dbReference type="PATRIC" id="fig|710685.3.peg.3126"/>
<dbReference type="InterPro" id="IPR028259">
    <property type="entry name" value="AP2-like_int_N"/>
</dbReference>
<dbReference type="Proteomes" id="UP000005442">
    <property type="component" value="Chromosome"/>
</dbReference>
<dbReference type="InterPro" id="IPR010998">
    <property type="entry name" value="Integrase_recombinase_N"/>
</dbReference>
<evidence type="ECO:0000256" key="1">
    <source>
        <dbReference type="ARBA" id="ARBA00008857"/>
    </source>
</evidence>
<dbReference type="Pfam" id="PF14657">
    <property type="entry name" value="Arm-DNA-bind_4"/>
    <property type="match status" value="1"/>
</dbReference>
<keyword evidence="8" id="KW-1185">Reference proteome</keyword>
<evidence type="ECO:0000256" key="4">
    <source>
        <dbReference type="PROSITE-ProRule" id="PRU01248"/>
    </source>
</evidence>
<dbReference type="eggNOG" id="COG4974">
    <property type="taxonomic scope" value="Bacteria"/>
</dbReference>
<dbReference type="Gene3D" id="1.10.443.10">
    <property type="entry name" value="Intergrase catalytic core"/>
    <property type="match status" value="1"/>
</dbReference>
<keyword evidence="2 4" id="KW-0238">DNA-binding</keyword>
<proteinExistence type="inferred from homology"/>
<comment type="similarity">
    <text evidence="1">Belongs to the 'phage' integrase family.</text>
</comment>
<evidence type="ECO:0000256" key="3">
    <source>
        <dbReference type="ARBA" id="ARBA00023172"/>
    </source>
</evidence>
<dbReference type="PANTHER" id="PTHR30349">
    <property type="entry name" value="PHAGE INTEGRASE-RELATED"/>
    <property type="match status" value="1"/>
</dbReference>
<protein>
    <submittedName>
        <fullName evidence="7">Site-specific recombinase XerD</fullName>
    </submittedName>
</protein>
<dbReference type="HOGENOM" id="CLU_027562_17_5_11"/>
<sequence length="380" mass="41979">MATVEAYETKSGRRWRVRYRTPDRRQTDKRGFATKRDARAFAATIEARKALGTFVSTAAGRVTVDELAQAWLDKKKQLTAQSHYRTLESSWRTHVQPIWAMRDIAGITTIEVEAWITAMARRGHGTTTVRRAHAVLSGILSDAVKAHRLVINPARGVENLPRRVARRHCYLTASDVHALGVEAGEHRVLVLLLAFCGLRWGEAIALRVGDVDFLRRRVLVSINAVEIGGRHQVGPTKERRARSVPVPEFLLGDLSRLCVGKARDALIFPGPDDGYIPRPRSSTGWFAAALRRAGLPTITPHDLRHTCASLAVSAGANVLALQRMLGHRSAKVTLDVYADLFDSDLDDVASNLDAAYAPKTVGTTWQEVREPVRVSSQKPA</sequence>
<gene>
    <name evidence="7" type="ordered locus">MycrhN_3121</name>
</gene>
<dbReference type="CDD" id="cd01189">
    <property type="entry name" value="INT_ICEBs1_C_like"/>
    <property type="match status" value="1"/>
</dbReference>
<dbReference type="Pfam" id="PF22022">
    <property type="entry name" value="Phage_int_M"/>
    <property type="match status" value="1"/>
</dbReference>
<dbReference type="PROSITE" id="PS51898">
    <property type="entry name" value="TYR_RECOMBINASE"/>
    <property type="match status" value="1"/>
</dbReference>
<dbReference type="RefSeq" id="WP_014211415.1">
    <property type="nucleotide sequence ID" value="NC_016604.1"/>
</dbReference>
<dbReference type="PANTHER" id="PTHR30349:SF64">
    <property type="entry name" value="PROPHAGE INTEGRASE INTD-RELATED"/>
    <property type="match status" value="1"/>
</dbReference>
<dbReference type="InterPro" id="IPR002104">
    <property type="entry name" value="Integrase_catalytic"/>
</dbReference>
<accession>G8RLM3</accession>
<dbReference type="InterPro" id="IPR011010">
    <property type="entry name" value="DNA_brk_join_enz"/>
</dbReference>
<dbReference type="GO" id="GO:0015074">
    <property type="term" value="P:DNA integration"/>
    <property type="evidence" value="ECO:0007669"/>
    <property type="project" value="InterPro"/>
</dbReference>
<evidence type="ECO:0000259" key="5">
    <source>
        <dbReference type="PROSITE" id="PS51898"/>
    </source>
</evidence>
<reference evidence="7 8" key="1">
    <citation type="submission" date="2011-12" db="EMBL/GenBank/DDBJ databases">
        <title>Complete sequence of Mycobacterium rhodesiae NBB3.</title>
        <authorList>
            <consortium name="US DOE Joint Genome Institute"/>
            <person name="Lucas S."/>
            <person name="Han J."/>
            <person name="Lapidus A."/>
            <person name="Cheng J.-F."/>
            <person name="Goodwin L."/>
            <person name="Pitluck S."/>
            <person name="Peters L."/>
            <person name="Mikhailova N."/>
            <person name="Gu W."/>
            <person name="Detter J.C."/>
            <person name="Han C."/>
            <person name="Tapia R."/>
            <person name="Land M."/>
            <person name="Hauser L."/>
            <person name="Kyrpides N."/>
            <person name="Ivanova N."/>
            <person name="Pagani I."/>
            <person name="Mattes T."/>
            <person name="Holmes A."/>
            <person name="Rutledge P."/>
            <person name="Paulsen I."/>
            <person name="Coleman N."/>
            <person name="Woyke T."/>
        </authorList>
    </citation>
    <scope>NUCLEOTIDE SEQUENCE [LARGE SCALE GENOMIC DNA]</scope>
    <source>
        <strain evidence="7 8">NBB3</strain>
    </source>
</reference>
<dbReference type="InterPro" id="IPR053876">
    <property type="entry name" value="Phage_int_M"/>
</dbReference>
<dbReference type="OrthoDB" id="1822491at2"/>
<evidence type="ECO:0000313" key="8">
    <source>
        <dbReference type="Proteomes" id="UP000005442"/>
    </source>
</evidence>
<dbReference type="InterPro" id="IPR013762">
    <property type="entry name" value="Integrase-like_cat_sf"/>
</dbReference>
<evidence type="ECO:0000256" key="2">
    <source>
        <dbReference type="ARBA" id="ARBA00023125"/>
    </source>
</evidence>
<dbReference type="Gene3D" id="1.10.150.130">
    <property type="match status" value="1"/>
</dbReference>
<evidence type="ECO:0000313" key="7">
    <source>
        <dbReference type="EMBL" id="AEV73655.1"/>
    </source>
</evidence>
<dbReference type="InterPro" id="IPR050090">
    <property type="entry name" value="Tyrosine_recombinase_XerCD"/>
</dbReference>
<dbReference type="EMBL" id="CP003169">
    <property type="protein sequence ID" value="AEV73655.1"/>
    <property type="molecule type" value="Genomic_DNA"/>
</dbReference>
<name>G8RLM3_MYCRN</name>
<dbReference type="InterPro" id="IPR044068">
    <property type="entry name" value="CB"/>
</dbReference>
<dbReference type="PROSITE" id="PS51900">
    <property type="entry name" value="CB"/>
    <property type="match status" value="1"/>
</dbReference>
<keyword evidence="3" id="KW-0233">DNA recombination</keyword>
<feature type="domain" description="Core-binding (CB)" evidence="6">
    <location>
        <begin position="62"/>
        <end position="144"/>
    </location>
</feature>
<feature type="domain" description="Tyr recombinase" evidence="5">
    <location>
        <begin position="166"/>
        <end position="350"/>
    </location>
</feature>